<evidence type="ECO:0000313" key="2">
    <source>
        <dbReference type="EMBL" id="MFD2802944.1"/>
    </source>
</evidence>
<protein>
    <recommendedName>
        <fullName evidence="4">Integrase SAM-like N-terminal domain-containing protein</fullName>
    </recommendedName>
</protein>
<evidence type="ECO:0000313" key="3">
    <source>
        <dbReference type="Proteomes" id="UP001597478"/>
    </source>
</evidence>
<sequence>MKVYTGLDPLTGKPMYLRESTTDEREAERILTRLVAQVDAERHAKTNGTLSVAIDEWLKVLEVEDSTREAYEMYARRYIKPVARSREAGAHPWPGHHGAKDRQAGENGSGVVINGTELHHTSAKCDRAMTASAAGAR</sequence>
<accession>A0ABW5WGS0</accession>
<organism evidence="2 3">
    <name type="scientific">Prauserella oleivorans</name>
    <dbReference type="NCBI Taxonomy" id="1478153"/>
    <lineage>
        <taxon>Bacteria</taxon>
        <taxon>Bacillati</taxon>
        <taxon>Actinomycetota</taxon>
        <taxon>Actinomycetes</taxon>
        <taxon>Pseudonocardiales</taxon>
        <taxon>Pseudonocardiaceae</taxon>
        <taxon>Prauserella</taxon>
    </lineage>
</organism>
<evidence type="ECO:0000256" key="1">
    <source>
        <dbReference type="SAM" id="MobiDB-lite"/>
    </source>
</evidence>
<dbReference type="EMBL" id="JBHUOF010000049">
    <property type="protein sequence ID" value="MFD2802944.1"/>
    <property type="molecule type" value="Genomic_DNA"/>
</dbReference>
<evidence type="ECO:0008006" key="4">
    <source>
        <dbReference type="Google" id="ProtNLM"/>
    </source>
</evidence>
<comment type="caution">
    <text evidence="2">The sequence shown here is derived from an EMBL/GenBank/DDBJ whole genome shotgun (WGS) entry which is preliminary data.</text>
</comment>
<dbReference type="Proteomes" id="UP001597478">
    <property type="component" value="Unassembled WGS sequence"/>
</dbReference>
<gene>
    <name evidence="2" type="ORF">ACFS2C_26480</name>
</gene>
<name>A0ABW5WGS0_9PSEU</name>
<keyword evidence="3" id="KW-1185">Reference proteome</keyword>
<reference evidence="3" key="1">
    <citation type="journal article" date="2019" name="Int. J. Syst. Evol. Microbiol.">
        <title>The Global Catalogue of Microorganisms (GCM) 10K type strain sequencing project: providing services to taxonomists for standard genome sequencing and annotation.</title>
        <authorList>
            <consortium name="The Broad Institute Genomics Platform"/>
            <consortium name="The Broad Institute Genome Sequencing Center for Infectious Disease"/>
            <person name="Wu L."/>
            <person name="Ma J."/>
        </authorList>
    </citation>
    <scope>NUCLEOTIDE SEQUENCE [LARGE SCALE GENOMIC DNA]</scope>
    <source>
        <strain evidence="3">IBRC-M 10906</strain>
    </source>
</reference>
<dbReference type="RefSeq" id="WP_377395434.1">
    <property type="nucleotide sequence ID" value="NZ_JBHSAN010000054.1"/>
</dbReference>
<proteinExistence type="predicted"/>
<feature type="region of interest" description="Disordered" evidence="1">
    <location>
        <begin position="85"/>
        <end position="112"/>
    </location>
</feature>